<dbReference type="EMBL" id="HBIM01015193">
    <property type="protein sequence ID" value="CAE0414823.1"/>
    <property type="molecule type" value="Transcribed_RNA"/>
</dbReference>
<name>A0A7S3L9C2_9STRA</name>
<reference evidence="2" key="1">
    <citation type="submission" date="2021-01" db="EMBL/GenBank/DDBJ databases">
        <authorList>
            <person name="Corre E."/>
            <person name="Pelletier E."/>
            <person name="Niang G."/>
            <person name="Scheremetjew M."/>
            <person name="Finn R."/>
            <person name="Kale V."/>
            <person name="Holt S."/>
            <person name="Cochrane G."/>
            <person name="Meng A."/>
            <person name="Brown T."/>
            <person name="Cohen L."/>
        </authorList>
    </citation>
    <scope>NUCLEOTIDE SEQUENCE</scope>
    <source>
        <strain evidence="2">CCMP127</strain>
    </source>
</reference>
<organism evidence="2">
    <name type="scientific">Amphora coffeiformis</name>
    <dbReference type="NCBI Taxonomy" id="265554"/>
    <lineage>
        <taxon>Eukaryota</taxon>
        <taxon>Sar</taxon>
        <taxon>Stramenopiles</taxon>
        <taxon>Ochrophyta</taxon>
        <taxon>Bacillariophyta</taxon>
        <taxon>Bacillariophyceae</taxon>
        <taxon>Bacillariophycidae</taxon>
        <taxon>Thalassiophysales</taxon>
        <taxon>Catenulaceae</taxon>
        <taxon>Amphora</taxon>
    </lineage>
</organism>
<feature type="compositionally biased region" description="Basic and acidic residues" evidence="1">
    <location>
        <begin position="163"/>
        <end position="172"/>
    </location>
</feature>
<feature type="compositionally biased region" description="Basic and acidic residues" evidence="1">
    <location>
        <begin position="730"/>
        <end position="740"/>
    </location>
</feature>
<feature type="compositionally biased region" description="Pro residues" evidence="1">
    <location>
        <begin position="111"/>
        <end position="120"/>
    </location>
</feature>
<feature type="region of interest" description="Disordered" evidence="1">
    <location>
        <begin position="210"/>
        <end position="246"/>
    </location>
</feature>
<feature type="compositionally biased region" description="Basic and acidic residues" evidence="1">
    <location>
        <begin position="44"/>
        <end position="64"/>
    </location>
</feature>
<feature type="region of interest" description="Disordered" evidence="1">
    <location>
        <begin position="1"/>
        <end position="120"/>
    </location>
</feature>
<gene>
    <name evidence="2" type="ORF">ACOF00016_LOCUS12006</name>
</gene>
<feature type="compositionally biased region" description="Polar residues" evidence="1">
    <location>
        <begin position="628"/>
        <end position="642"/>
    </location>
</feature>
<protein>
    <submittedName>
        <fullName evidence="2">Uncharacterized protein</fullName>
    </submittedName>
</protein>
<feature type="compositionally biased region" description="Low complexity" evidence="1">
    <location>
        <begin position="608"/>
        <end position="621"/>
    </location>
</feature>
<sequence length="1027" mass="112740">MLLEDDKGSNHVTNEEMNERPKSPITLNESEQKSESIHSQSTSKEARCDSQQEEEAVHSNEKASEAAQAQSLSIPPLPKPLDSAVRQRSAPSVINHKNNHDQLSVSDHSPMVPPPPPPPMATLYNPVTGYSPGRSARKRIWVASNVHLPSSRVTRGHHPAPKATEDDSHTSSDVESFSSEEVLERWSAQIRAELRYAELVELAEEAERAAEAGQESYTGRPWLYAGGDNTDGELSPSPMDMRPSPIKRRASYSEGLPMPSSPLRVATGKTTLPQGVRNLRDAEDVFPSFENFHKNLRTHYLRCRVTETVLVFEEVAKVEGGDQSGAVIEHAHSFVGAQNLMDSFSDILRRRRSPRRNREGEIDETWGTMGIKRDESIDDEASNVGDVLAEHIHSETQPMRRPSHPMTLPGLPPLETTQPLGIGRSVSANHPIGRRTIGRSPSVEDDGLANPRILFPTGNTPNSLDLPGLIVDDGTSAIAPPATPTARTEQSQDFVTPARLREIRRPKNGDIQKFVHTHSMILPSNSVIQDSPFQKTPLSTSQGIRRNAPDNPHFPIKDLLLPAFSAGTEGDSSHIVHLAPSRSYDSWDDEMGPNPLSAEDKKRAAEMTNNPRTPPSTSTQPAGDSRVSPASKTHSPVSSLCLPSNDEMAAAAEVRVSILDKSLDSNGTGGNSLERRIVRPSTIWAENRQSKGQKVFTLRQLVSTTSDGSFDAVDCRCLSPAMVEDFRDRLTVNDGDESRDQHRKTRGPSPLEGAMNMLKKFNSVRGKKGPHARGLFVHPRVNDDFLQNYLYCTKDPQKDDQYNHPDNVCMSNESCEKVGFCGAGFMLGGYCDFMAREVDCTSALAGGRSRDPAEILPLSFDPRKHHATDADGWFDAATERVDGILENLIRGTSHRIDRFQPPSLRKIMRSEPRSSRRSATETVEEQPTTQVNTSSLSDRRPSVQALFDPTEGDLSDTQFALVYGVSRSTPKATTAATTSPLRDDVAATGKTQPVSLEVPISYSSSSDEEEGRLSLSVSMSYISEPSS</sequence>
<feature type="region of interest" description="Disordered" evidence="1">
    <location>
        <begin position="730"/>
        <end position="752"/>
    </location>
</feature>
<feature type="compositionally biased region" description="Basic and acidic residues" evidence="1">
    <location>
        <begin position="1"/>
        <end position="22"/>
    </location>
</feature>
<feature type="region of interest" description="Disordered" evidence="1">
    <location>
        <begin position="904"/>
        <end position="940"/>
    </location>
</feature>
<evidence type="ECO:0000313" key="2">
    <source>
        <dbReference type="EMBL" id="CAE0414823.1"/>
    </source>
</evidence>
<accession>A0A7S3L9C2</accession>
<evidence type="ECO:0000256" key="1">
    <source>
        <dbReference type="SAM" id="MobiDB-lite"/>
    </source>
</evidence>
<feature type="compositionally biased region" description="Polar residues" evidence="1">
    <location>
        <begin position="89"/>
        <end position="107"/>
    </location>
</feature>
<dbReference type="AlphaFoldDB" id="A0A7S3L9C2"/>
<feature type="region of interest" description="Disordered" evidence="1">
    <location>
        <begin position="151"/>
        <end position="180"/>
    </location>
</feature>
<proteinExistence type="predicted"/>
<feature type="region of interest" description="Disordered" evidence="1">
    <location>
        <begin position="426"/>
        <end position="445"/>
    </location>
</feature>
<feature type="compositionally biased region" description="Polar residues" evidence="1">
    <location>
        <begin position="528"/>
        <end position="544"/>
    </location>
</feature>
<feature type="region of interest" description="Disordered" evidence="1">
    <location>
        <begin position="968"/>
        <end position="1027"/>
    </location>
</feature>
<feature type="region of interest" description="Disordered" evidence="1">
    <location>
        <begin position="528"/>
        <end position="551"/>
    </location>
</feature>
<feature type="region of interest" description="Disordered" evidence="1">
    <location>
        <begin position="602"/>
        <end position="642"/>
    </location>
</feature>
<feature type="compositionally biased region" description="Polar residues" evidence="1">
    <location>
        <begin position="1015"/>
        <end position="1027"/>
    </location>
</feature>